<dbReference type="InterPro" id="IPR021379">
    <property type="entry name" value="DUF3012"/>
</dbReference>
<keyword evidence="1" id="KW-0732">Signal</keyword>
<accession>A0ABT7Y4C5</accession>
<evidence type="ECO:0000313" key="2">
    <source>
        <dbReference type="EMBL" id="MDN2482852.1"/>
    </source>
</evidence>
<gene>
    <name evidence="2" type="ORF">QWJ08_16040</name>
</gene>
<dbReference type="RefSeq" id="WP_289962905.1">
    <property type="nucleotide sequence ID" value="NZ_JAUEOZ010000002.1"/>
</dbReference>
<sequence>MKRTLLLLSTLVILSGCEAEVGTQAWCDNMNETPKSEWTAQVTFDYAKHCVLSDAVGSAQWCESLKDKPKGDWSANEATSYAKHCVF</sequence>
<comment type="caution">
    <text evidence="2">The sequence shown here is derived from an EMBL/GenBank/DDBJ whole genome shotgun (WGS) entry which is preliminary data.</text>
</comment>
<dbReference type="Pfam" id="PF11216">
    <property type="entry name" value="DUF3012"/>
    <property type="match status" value="2"/>
</dbReference>
<feature type="chain" id="PRO_5046548793" evidence="1">
    <location>
        <begin position="20"/>
        <end position="87"/>
    </location>
</feature>
<proteinExistence type="predicted"/>
<dbReference type="Proteomes" id="UP001169719">
    <property type="component" value="Unassembled WGS sequence"/>
</dbReference>
<name>A0ABT7Y4C5_9VIBR</name>
<feature type="signal peptide" evidence="1">
    <location>
        <begin position="1"/>
        <end position="19"/>
    </location>
</feature>
<dbReference type="EMBL" id="JAUEOZ010000002">
    <property type="protein sequence ID" value="MDN2482852.1"/>
    <property type="molecule type" value="Genomic_DNA"/>
</dbReference>
<evidence type="ECO:0000256" key="1">
    <source>
        <dbReference type="SAM" id="SignalP"/>
    </source>
</evidence>
<reference evidence="2" key="1">
    <citation type="submission" date="2024-05" db="EMBL/GenBank/DDBJ databases">
        <title>Genome Sequences of Four Agar- Degrading Marine Bacteria.</title>
        <authorList>
            <person name="Phillips E.K."/>
            <person name="Shaffer J.C."/>
            <person name="Henson M.W."/>
            <person name="Temperton B."/>
            <person name="Thrash C.J."/>
            <person name="Martin M.O."/>
        </authorList>
    </citation>
    <scope>NUCLEOTIDE SEQUENCE</scope>
    <source>
        <strain evidence="2">EKP203</strain>
    </source>
</reference>
<organism evidence="2 3">
    <name type="scientific">Vibrio agarivorans</name>
    <dbReference type="NCBI Taxonomy" id="153622"/>
    <lineage>
        <taxon>Bacteria</taxon>
        <taxon>Pseudomonadati</taxon>
        <taxon>Pseudomonadota</taxon>
        <taxon>Gammaproteobacteria</taxon>
        <taxon>Vibrionales</taxon>
        <taxon>Vibrionaceae</taxon>
        <taxon>Vibrio</taxon>
    </lineage>
</organism>
<evidence type="ECO:0000313" key="3">
    <source>
        <dbReference type="Proteomes" id="UP001169719"/>
    </source>
</evidence>
<keyword evidence="3" id="KW-1185">Reference proteome</keyword>
<protein>
    <submittedName>
        <fullName evidence="2">DUF3012 domain-containing protein</fullName>
    </submittedName>
</protein>
<dbReference type="PROSITE" id="PS51257">
    <property type="entry name" value="PROKAR_LIPOPROTEIN"/>
    <property type="match status" value="1"/>
</dbReference>